<protein>
    <submittedName>
        <fullName evidence="1">Uncharacterized protein</fullName>
    </submittedName>
</protein>
<dbReference type="GeneID" id="20041440"/>
<dbReference type="Proteomes" id="UP000028667">
    <property type="component" value="Segment"/>
</dbReference>
<sequence>MFDTECLVKAATIALENEKQISFDYFEASSNKECKIVKNEEDKLLYKSNEEYTSPLVAMYKFSTNIILETQNTVYIVSSNMF</sequence>
<name>A0A076FG23_9VIRU</name>
<keyword evidence="2" id="KW-1185">Reference proteome</keyword>
<dbReference type="RefSeq" id="YP_009052246.1">
    <property type="nucleotide sequence ID" value="NC_024697.1"/>
</dbReference>
<reference evidence="1 2" key="1">
    <citation type="journal article" date="2014" name="Virology">
        <title>Genome of brown tide virus (AaV), the little giant of the Megaviridae, elucidates NCLDV genome expansion and host-virus coevolution.</title>
        <authorList>
            <person name="Moniruzzaman M."/>
            <person name="LeCleir G.R."/>
            <person name="Brown C.M."/>
            <person name="Gobler C.J."/>
            <person name="Bidle K.D."/>
            <person name="Wilson W.H."/>
            <person name="Wilhelm S.W."/>
        </authorList>
    </citation>
    <scope>NUCLEOTIDE SEQUENCE [LARGE SCALE GENOMIC DNA]</scope>
    <source>
        <strain evidence="1">BtV-01</strain>
    </source>
</reference>
<evidence type="ECO:0000313" key="1">
    <source>
        <dbReference type="EMBL" id="AII17224.1"/>
    </source>
</evidence>
<dbReference type="EMBL" id="KJ645900">
    <property type="protein sequence ID" value="AII17224.1"/>
    <property type="molecule type" value="Genomic_DNA"/>
</dbReference>
<accession>A0A076FG23</accession>
<dbReference type="KEGG" id="vg:20041440"/>
<proteinExistence type="predicted"/>
<organism evidence="1 2">
    <name type="scientific">Aureococcus anophagefferens virus</name>
    <dbReference type="NCBI Taxonomy" id="1474867"/>
    <lineage>
        <taxon>Viruses</taxon>
        <taxon>Varidnaviria</taxon>
        <taxon>Bamfordvirae</taxon>
        <taxon>Nucleocytoviricota</taxon>
        <taxon>Megaviricetes</taxon>
        <taxon>Imitervirales</taxon>
        <taxon>Schizomimiviridae</taxon>
        <taxon>Kratosvirus</taxon>
        <taxon>Kratosvirus quantuckense</taxon>
    </lineage>
</organism>
<evidence type="ECO:0000313" key="2">
    <source>
        <dbReference type="Proteomes" id="UP000028667"/>
    </source>
</evidence>
<gene>
    <name evidence="1" type="ORF">AaV_172</name>
</gene>